<dbReference type="Gene3D" id="3.90.1340.10">
    <property type="entry name" value="Phage tail collar domain"/>
    <property type="match status" value="1"/>
</dbReference>
<dbReference type="AlphaFoldDB" id="A0AAU8LFQ5"/>
<sequence>MDAFLGTILIWPANYAPYGWAFCNGAELQVQQYQALYAVIGNIYGGTAGVTFKLPNLCGRVPMGAANFPPSATQLATQGGAASSAVTGGVVSGTVNIQAANLPPHSHPASLSLNGLTGQTKVAVSLGTNGQTTATEGAVLSSTATSGPTSAAIFLPSTPSSTVNLGGVNTTVTGTGSVTVGANPNGGQPLAINLGLVGANAATLPPFQTVTYIICLQGIWPSRN</sequence>
<gene>
    <name evidence="2" type="ORF">N011_23295</name>
</gene>
<dbReference type="Pfam" id="PF07484">
    <property type="entry name" value="Collar"/>
    <property type="match status" value="1"/>
</dbReference>
<dbReference type="SUPFAM" id="SSF88874">
    <property type="entry name" value="Receptor-binding domain of short tail fibre protein gp12"/>
    <property type="match status" value="1"/>
</dbReference>
<reference evidence="2" key="1">
    <citation type="journal article" date="2014" name="Genome Announc.">
        <title>Draft Genome Sequences of a Phylogenetically Diverse Suite of Pseudomonas syringae Strains from Multiple Source Populations.</title>
        <authorList>
            <person name="Baltrus D.A."/>
            <person name="Yourstone S."/>
            <person name="Lind A."/>
            <person name="Guilbaud C."/>
            <person name="Sands D.C."/>
            <person name="Jones C.D."/>
            <person name="Morris C.E."/>
            <person name="Dangl J.L."/>
        </authorList>
    </citation>
    <scope>NUCLEOTIDE SEQUENCE</scope>
    <source>
        <strain evidence="2">CC1417</strain>
    </source>
</reference>
<organism evidence="2">
    <name type="scientific">Pseudomonas syringae CC1417</name>
    <dbReference type="NCBI Taxonomy" id="1357272"/>
    <lineage>
        <taxon>Bacteria</taxon>
        <taxon>Pseudomonadati</taxon>
        <taxon>Pseudomonadota</taxon>
        <taxon>Gammaproteobacteria</taxon>
        <taxon>Pseudomonadales</taxon>
        <taxon>Pseudomonadaceae</taxon>
        <taxon>Pseudomonas</taxon>
        <taxon>Pseudomonas syringae</taxon>
    </lineage>
</organism>
<feature type="domain" description="Phage tail collar" evidence="1">
    <location>
        <begin position="6"/>
        <end position="62"/>
    </location>
</feature>
<dbReference type="InterPro" id="IPR037053">
    <property type="entry name" value="Phage_tail_collar_dom_sf"/>
</dbReference>
<proteinExistence type="predicted"/>
<dbReference type="InterPro" id="IPR011083">
    <property type="entry name" value="Phage_tail_collar_dom"/>
</dbReference>
<dbReference type="EMBL" id="CP159362">
    <property type="protein sequence ID" value="XCN67375.1"/>
    <property type="molecule type" value="Genomic_DNA"/>
</dbReference>
<name>A0AAU8LFQ5_PSESX</name>
<reference evidence="2" key="2">
    <citation type="submission" date="2024-07" db="EMBL/GenBank/DDBJ databases">
        <title>A complete genome sequence for Pseudomonas syringae CC1417.</title>
        <authorList>
            <person name="Baltrus D.A."/>
        </authorList>
    </citation>
    <scope>NUCLEOTIDE SEQUENCE</scope>
    <source>
        <strain evidence="2">CC1417</strain>
    </source>
</reference>
<dbReference type="RefSeq" id="WP_024696246.1">
    <property type="nucleotide sequence ID" value="NZ_CP159362.1"/>
</dbReference>
<protein>
    <submittedName>
        <fullName evidence="2">Tail fiber protein</fullName>
    </submittedName>
</protein>
<evidence type="ECO:0000259" key="1">
    <source>
        <dbReference type="Pfam" id="PF07484"/>
    </source>
</evidence>
<accession>A0AAU8LFQ5</accession>
<evidence type="ECO:0000313" key="2">
    <source>
        <dbReference type="EMBL" id="XCN67375.1"/>
    </source>
</evidence>